<reference evidence="1 2" key="1">
    <citation type="submission" date="2021-10" db="EMBL/GenBank/DDBJ databases">
        <title>Anaerobic single-cell dispensing facilitates the cultivation of human gut bacteria.</title>
        <authorList>
            <person name="Afrizal A."/>
        </authorList>
    </citation>
    <scope>NUCLEOTIDE SEQUENCE [LARGE SCALE GENOMIC DNA]</scope>
    <source>
        <strain evidence="1 2">CLA-AA-H212</strain>
    </source>
</reference>
<accession>A0ABS8FQR8</accession>
<proteinExistence type="predicted"/>
<keyword evidence="2" id="KW-1185">Reference proteome</keyword>
<dbReference type="EMBL" id="JAJEQT010000008">
    <property type="protein sequence ID" value="MCC2219551.1"/>
    <property type="molecule type" value="Genomic_DNA"/>
</dbReference>
<protein>
    <submittedName>
        <fullName evidence="1">Uncharacterized protein</fullName>
    </submittedName>
</protein>
<gene>
    <name evidence="1" type="ORF">LKD28_10995</name>
</gene>
<comment type="caution">
    <text evidence="1">The sequence shown here is derived from an EMBL/GenBank/DDBJ whole genome shotgun (WGS) entry which is preliminary data.</text>
</comment>
<evidence type="ECO:0000313" key="1">
    <source>
        <dbReference type="EMBL" id="MCC2219551.1"/>
    </source>
</evidence>
<sequence length="99" mass="11813">MAKKVFFNVCELQEISYEFKNKLRLMDTLNEKLKRAKKIAPPDKQSLYSKLIQNCEKLTEFYLKMQETSENLSLDSEMIIRSFQNQLEDTLEENKKHFG</sequence>
<evidence type="ECO:0000313" key="2">
    <source>
        <dbReference type="Proteomes" id="UP001198495"/>
    </source>
</evidence>
<dbReference type="RefSeq" id="WP_117780284.1">
    <property type="nucleotide sequence ID" value="NZ_JAJEQT010000008.1"/>
</dbReference>
<name>A0ABS8FQR8_9FIRM</name>
<organism evidence="1 2">
    <name type="scientific">Coprococcus hominis</name>
    <name type="common">ex Arizal et al. 2022</name>
    <dbReference type="NCBI Taxonomy" id="2881262"/>
    <lineage>
        <taxon>Bacteria</taxon>
        <taxon>Bacillati</taxon>
        <taxon>Bacillota</taxon>
        <taxon>Clostridia</taxon>
        <taxon>Lachnospirales</taxon>
        <taxon>Lachnospiraceae</taxon>
        <taxon>Coprococcus</taxon>
    </lineage>
</organism>
<dbReference type="Proteomes" id="UP001198495">
    <property type="component" value="Unassembled WGS sequence"/>
</dbReference>